<keyword evidence="2" id="KW-1185">Reference proteome</keyword>
<evidence type="ECO:0000313" key="1">
    <source>
        <dbReference type="EMBL" id="GBM00511.1"/>
    </source>
</evidence>
<gene>
    <name evidence="1" type="ORF">AVEN_159176_1</name>
</gene>
<accession>A0A4Y2C7T5</accession>
<proteinExistence type="predicted"/>
<feature type="non-terminal residue" evidence="1">
    <location>
        <position position="1"/>
    </location>
</feature>
<dbReference type="AlphaFoldDB" id="A0A4Y2C7T5"/>
<evidence type="ECO:0000313" key="2">
    <source>
        <dbReference type="Proteomes" id="UP000499080"/>
    </source>
</evidence>
<organism evidence="1 2">
    <name type="scientific">Araneus ventricosus</name>
    <name type="common">Orbweaver spider</name>
    <name type="synonym">Epeira ventricosa</name>
    <dbReference type="NCBI Taxonomy" id="182803"/>
    <lineage>
        <taxon>Eukaryota</taxon>
        <taxon>Metazoa</taxon>
        <taxon>Ecdysozoa</taxon>
        <taxon>Arthropoda</taxon>
        <taxon>Chelicerata</taxon>
        <taxon>Arachnida</taxon>
        <taxon>Araneae</taxon>
        <taxon>Araneomorphae</taxon>
        <taxon>Entelegynae</taxon>
        <taxon>Araneoidea</taxon>
        <taxon>Araneidae</taxon>
        <taxon>Araneus</taxon>
    </lineage>
</organism>
<dbReference type="EMBL" id="BGPR01162327">
    <property type="protein sequence ID" value="GBM00511.1"/>
    <property type="molecule type" value="Genomic_DNA"/>
</dbReference>
<protein>
    <submittedName>
        <fullName evidence="1">Uncharacterized protein</fullName>
    </submittedName>
</protein>
<sequence length="42" mass="4512">VFEALSPCPESINDLKAHITAAIAAMVDIQGVHTYRSPIANF</sequence>
<reference evidence="1 2" key="1">
    <citation type="journal article" date="2019" name="Sci. Rep.">
        <title>Orb-weaving spider Araneus ventricosus genome elucidates the spidroin gene catalogue.</title>
        <authorList>
            <person name="Kono N."/>
            <person name="Nakamura H."/>
            <person name="Ohtoshi R."/>
            <person name="Moran D.A.P."/>
            <person name="Shinohara A."/>
            <person name="Yoshida Y."/>
            <person name="Fujiwara M."/>
            <person name="Mori M."/>
            <person name="Tomita M."/>
            <person name="Arakawa K."/>
        </authorList>
    </citation>
    <scope>NUCLEOTIDE SEQUENCE [LARGE SCALE GENOMIC DNA]</scope>
</reference>
<name>A0A4Y2C7T5_ARAVE</name>
<dbReference type="Proteomes" id="UP000499080">
    <property type="component" value="Unassembled WGS sequence"/>
</dbReference>
<comment type="caution">
    <text evidence="1">The sequence shown here is derived from an EMBL/GenBank/DDBJ whole genome shotgun (WGS) entry which is preliminary data.</text>
</comment>